<protein>
    <recommendedName>
        <fullName evidence="1">Transcription regulator PadR N-terminal domain-containing protein</fullName>
    </recommendedName>
</protein>
<comment type="caution">
    <text evidence="2">The sequence shown here is derived from an EMBL/GenBank/DDBJ whole genome shotgun (WGS) entry which is preliminary data.</text>
</comment>
<evidence type="ECO:0000313" key="3">
    <source>
        <dbReference type="Proteomes" id="UP000647241"/>
    </source>
</evidence>
<dbReference type="AlphaFoldDB" id="A0A917HQC3"/>
<reference evidence="2" key="1">
    <citation type="journal article" date="2014" name="Int. J. Syst. Evol. Microbiol.">
        <title>Complete genome sequence of Corynebacterium casei LMG S-19264T (=DSM 44701T), isolated from a smear-ripened cheese.</title>
        <authorList>
            <consortium name="US DOE Joint Genome Institute (JGI-PGF)"/>
            <person name="Walter F."/>
            <person name="Albersmeier A."/>
            <person name="Kalinowski J."/>
            <person name="Ruckert C."/>
        </authorList>
    </citation>
    <scope>NUCLEOTIDE SEQUENCE</scope>
    <source>
        <strain evidence="2">CGMCC 1.12997</strain>
    </source>
</reference>
<gene>
    <name evidence="2" type="ORF">GCM10011585_32810</name>
</gene>
<evidence type="ECO:0000259" key="1">
    <source>
        <dbReference type="Pfam" id="PF03551"/>
    </source>
</evidence>
<feature type="domain" description="Transcription regulator PadR N-terminal" evidence="1">
    <location>
        <begin position="1"/>
        <end position="65"/>
    </location>
</feature>
<sequence>MHGYALAQRLKEISEDYLRIEEGSLYPALQRMLKVGWLETEMGLSARNRPVRVFKVTEVGKKHLEQEIASVEKMFAGITRVLALAGE</sequence>
<dbReference type="InterPro" id="IPR036388">
    <property type="entry name" value="WH-like_DNA-bd_sf"/>
</dbReference>
<reference evidence="2" key="2">
    <citation type="submission" date="2020-09" db="EMBL/GenBank/DDBJ databases">
        <authorList>
            <person name="Sun Q."/>
            <person name="Zhou Y."/>
        </authorList>
    </citation>
    <scope>NUCLEOTIDE SEQUENCE</scope>
    <source>
        <strain evidence="2">CGMCC 1.12997</strain>
    </source>
</reference>
<dbReference type="Pfam" id="PF03551">
    <property type="entry name" value="PadR"/>
    <property type="match status" value="1"/>
</dbReference>
<dbReference type="SUPFAM" id="SSF46785">
    <property type="entry name" value="Winged helix' DNA-binding domain"/>
    <property type="match status" value="1"/>
</dbReference>
<accession>A0A917HQC3</accession>
<dbReference type="InterPro" id="IPR005149">
    <property type="entry name" value="Tscrpt_reg_PadR_N"/>
</dbReference>
<proteinExistence type="predicted"/>
<dbReference type="InterPro" id="IPR052509">
    <property type="entry name" value="Metal_resp_DNA-bind_regulator"/>
</dbReference>
<organism evidence="2 3">
    <name type="scientific">Edaphobacter dinghuensis</name>
    <dbReference type="NCBI Taxonomy" id="1560005"/>
    <lineage>
        <taxon>Bacteria</taxon>
        <taxon>Pseudomonadati</taxon>
        <taxon>Acidobacteriota</taxon>
        <taxon>Terriglobia</taxon>
        <taxon>Terriglobales</taxon>
        <taxon>Acidobacteriaceae</taxon>
        <taxon>Edaphobacter</taxon>
    </lineage>
</organism>
<dbReference type="EMBL" id="BMGT01000004">
    <property type="protein sequence ID" value="GGG86337.1"/>
    <property type="molecule type" value="Genomic_DNA"/>
</dbReference>
<dbReference type="Proteomes" id="UP000647241">
    <property type="component" value="Unassembled WGS sequence"/>
</dbReference>
<name>A0A917HQC3_9BACT</name>
<dbReference type="PANTHER" id="PTHR33169">
    <property type="entry name" value="PADR-FAMILY TRANSCRIPTIONAL REGULATOR"/>
    <property type="match status" value="1"/>
</dbReference>
<dbReference type="PANTHER" id="PTHR33169:SF14">
    <property type="entry name" value="TRANSCRIPTIONAL REGULATOR RV3488"/>
    <property type="match status" value="1"/>
</dbReference>
<dbReference type="InterPro" id="IPR036390">
    <property type="entry name" value="WH_DNA-bd_sf"/>
</dbReference>
<keyword evidence="3" id="KW-1185">Reference proteome</keyword>
<dbReference type="Gene3D" id="1.10.10.10">
    <property type="entry name" value="Winged helix-like DNA-binding domain superfamily/Winged helix DNA-binding domain"/>
    <property type="match status" value="1"/>
</dbReference>
<evidence type="ECO:0000313" key="2">
    <source>
        <dbReference type="EMBL" id="GGG86337.1"/>
    </source>
</evidence>